<gene>
    <name evidence="2" type="ORF">HRQ91_02620</name>
</gene>
<dbReference type="Proteomes" id="UP000671908">
    <property type="component" value="Chromosome"/>
</dbReference>
<reference evidence="2 3" key="1">
    <citation type="journal article" date="2021" name="Microbiol. Resour. Announc.">
        <title>Complete Genome Sequences of Three Human Oral Treponema parvum Isolates.</title>
        <authorList>
            <person name="Zeng H."/>
            <person name="Watt R.M."/>
        </authorList>
    </citation>
    <scope>NUCLEOTIDE SEQUENCE [LARGE SCALE GENOMIC DNA]</scope>
    <source>
        <strain evidence="2 3">ATCC 700770</strain>
    </source>
</reference>
<dbReference type="Pfam" id="PF10107">
    <property type="entry name" value="Endonuc_Holl"/>
    <property type="match status" value="1"/>
</dbReference>
<feature type="domain" description="Holliday junction resolvase-related" evidence="1">
    <location>
        <begin position="38"/>
        <end position="132"/>
    </location>
</feature>
<evidence type="ECO:0000313" key="2">
    <source>
        <dbReference type="EMBL" id="QTQ15097.1"/>
    </source>
</evidence>
<dbReference type="AlphaFoldDB" id="A0A975F621"/>
<dbReference type="EMBL" id="CP054142">
    <property type="protein sequence ID" value="QTQ15097.1"/>
    <property type="molecule type" value="Genomic_DNA"/>
</dbReference>
<accession>A0A975F621</accession>
<organism evidence="2 3">
    <name type="scientific">Treponema parvum</name>
    <dbReference type="NCBI Taxonomy" id="138851"/>
    <lineage>
        <taxon>Bacteria</taxon>
        <taxon>Pseudomonadati</taxon>
        <taxon>Spirochaetota</taxon>
        <taxon>Spirochaetia</taxon>
        <taxon>Spirochaetales</taxon>
        <taxon>Treponemataceae</taxon>
        <taxon>Treponema</taxon>
    </lineage>
</organism>
<sequence length="135" mass="14980">MVLLFFALLITAFCIILFRIGLKLGRYEEKQKLTALLQAGRDDAVKRSRAVLSGQMAEQIAPFLKDFPCNPADVRFVGKPLDFIGFPGAADGSGIKEILFIEVKTGNSGLSKREREIKAAVEEGRVRYVEYNPSI</sequence>
<protein>
    <recommendedName>
        <fullName evidence="1">Holliday junction resolvase-related domain-containing protein</fullName>
    </recommendedName>
</protein>
<keyword evidence="3" id="KW-1185">Reference proteome</keyword>
<evidence type="ECO:0000313" key="3">
    <source>
        <dbReference type="Proteomes" id="UP000671908"/>
    </source>
</evidence>
<evidence type="ECO:0000259" key="1">
    <source>
        <dbReference type="Pfam" id="PF10107"/>
    </source>
</evidence>
<dbReference type="KEGG" id="tpav:HRQ91_02620"/>
<proteinExistence type="predicted"/>
<name>A0A975F621_9SPIR</name>
<dbReference type="InterPro" id="IPR019287">
    <property type="entry name" value="Hday_junct_resolvase-rel_dom"/>
</dbReference>